<dbReference type="eggNOG" id="ENOG502QURK">
    <property type="taxonomic scope" value="Eukaryota"/>
</dbReference>
<keyword evidence="17" id="KW-1185">Reference proteome</keyword>
<evidence type="ECO:0000256" key="5">
    <source>
        <dbReference type="ARBA" id="ARBA00022744"/>
    </source>
</evidence>
<dbReference type="PROSITE" id="PS51842">
    <property type="entry name" value="IF_ROD_2"/>
    <property type="match status" value="1"/>
</dbReference>
<evidence type="ECO:0000256" key="7">
    <source>
        <dbReference type="ARBA" id="ARBA00023054"/>
    </source>
</evidence>
<keyword evidence="6" id="KW-0403">Intermediate filament</keyword>
<dbReference type="GO" id="GO:0005737">
    <property type="term" value="C:cytoplasm"/>
    <property type="evidence" value="ECO:0007669"/>
    <property type="project" value="UniProtKB-SubCell"/>
</dbReference>
<evidence type="ECO:0000256" key="4">
    <source>
        <dbReference type="ARBA" id="ARBA00022490"/>
    </source>
</evidence>
<dbReference type="GeneTree" id="ENSGT00940000153339"/>
<dbReference type="GO" id="GO:0016363">
    <property type="term" value="C:nuclear matrix"/>
    <property type="evidence" value="ECO:0007669"/>
    <property type="project" value="UniProtKB-SubCell"/>
</dbReference>
<evidence type="ECO:0000256" key="11">
    <source>
        <dbReference type="ARBA" id="ARBA00042886"/>
    </source>
</evidence>
<dbReference type="InParanoid" id="H0XJA1"/>
<reference evidence="17" key="1">
    <citation type="submission" date="2011-03" db="EMBL/GenBank/DDBJ databases">
        <title>Version 3 of the genome sequence of Otolemur garnettii (Bushbaby).</title>
        <authorList>
            <consortium name="The Broad Institute Genome Sequencing Platform"/>
            <person name="Di Palma F."/>
            <person name="Johnson J."/>
            <person name="Lander E.S."/>
            <person name="Lindblad-Toh K."/>
            <person name="Jaffe D.B."/>
            <person name="Gnerre S."/>
            <person name="MacCallum I."/>
            <person name="Przybylski D."/>
            <person name="Ribeiro F.J."/>
            <person name="Burton J.N."/>
            <person name="Walker B.J."/>
            <person name="Sharpe T."/>
            <person name="Hall G."/>
        </authorList>
    </citation>
    <scope>NUCLEOTIDE SEQUENCE [LARGE SCALE GENOMIC DNA]</scope>
</reference>
<evidence type="ECO:0000256" key="14">
    <source>
        <dbReference type="SAM" id="MobiDB-lite"/>
    </source>
</evidence>
<evidence type="ECO:0000256" key="10">
    <source>
        <dbReference type="ARBA" id="ARBA00039429"/>
    </source>
</evidence>
<reference evidence="16" key="2">
    <citation type="submission" date="2025-08" db="UniProtKB">
        <authorList>
            <consortium name="Ensembl"/>
        </authorList>
    </citation>
    <scope>IDENTIFICATION</scope>
</reference>
<protein>
    <recommendedName>
        <fullName evidence="10">Keratin, type II cytoskeletal 8</fullName>
    </recommendedName>
    <alternativeName>
        <fullName evidence="12">Cytokeratin-8</fullName>
    </alternativeName>
    <alternativeName>
        <fullName evidence="11">Keratin-8</fullName>
    </alternativeName>
    <alternativeName>
        <fullName evidence="13">Type-II keratin Kb8</fullName>
    </alternativeName>
</protein>
<organism evidence="16 17">
    <name type="scientific">Otolemur garnettii</name>
    <name type="common">Small-eared galago</name>
    <name type="synonym">Garnett's greater bushbaby</name>
    <dbReference type="NCBI Taxonomy" id="30611"/>
    <lineage>
        <taxon>Eukaryota</taxon>
        <taxon>Metazoa</taxon>
        <taxon>Chordata</taxon>
        <taxon>Craniata</taxon>
        <taxon>Vertebrata</taxon>
        <taxon>Euteleostomi</taxon>
        <taxon>Mammalia</taxon>
        <taxon>Eutheria</taxon>
        <taxon>Euarchontoglires</taxon>
        <taxon>Primates</taxon>
        <taxon>Strepsirrhini</taxon>
        <taxon>Lorisiformes</taxon>
        <taxon>Galagidae</taxon>
        <taxon>Otolemur</taxon>
    </lineage>
</organism>
<keyword evidence="7" id="KW-0175">Coiled coil</keyword>
<sequence>QEKLKLEAERWSWSPSWKGVLRQLYEEETCEPQSYISDTSVVLSMDNSHSLDGIISEVPAQYEEITNCNRAQAESWQTKYEELQVQAGKHRDDLGVRRRRTGTSADSRLRSEALKGQRASLEAAAEDAEQRGELAVKDTTTKLADMSQQLREHQDLMNIKLALDMEITTYCKLPEGEQSRLESGMQNMSIHIKITSGYSGGLGLAYRCLTSSGLSSGLSSFQPSFGSGGGSCSFSHTSARAKVTKIETHDRKLVSESSDILPK</sequence>
<dbReference type="EMBL" id="AAQR03177255">
    <property type="status" value="NOT_ANNOTATED_CDS"/>
    <property type="molecule type" value="Genomic_DNA"/>
</dbReference>
<dbReference type="STRING" id="30611.ENSOGAP00000016191"/>
<evidence type="ECO:0000259" key="15">
    <source>
        <dbReference type="PROSITE" id="PS51842"/>
    </source>
</evidence>
<dbReference type="Pfam" id="PF00038">
    <property type="entry name" value="Filament"/>
    <property type="match status" value="1"/>
</dbReference>
<evidence type="ECO:0000256" key="1">
    <source>
        <dbReference type="ARBA" id="ARBA00004109"/>
    </source>
</evidence>
<proteinExistence type="predicted"/>
<dbReference type="PRINTS" id="PR01276">
    <property type="entry name" value="TYPE2KERATIN"/>
</dbReference>
<keyword evidence="5" id="KW-0416">Keratin</keyword>
<evidence type="ECO:0000256" key="9">
    <source>
        <dbReference type="ARBA" id="ARBA00037766"/>
    </source>
</evidence>
<name>H0XJA1_OTOGA</name>
<comment type="function">
    <text evidence="9">Together with KRT19, helps to link the contractile apparatus to dystrophin at the costameres of striated muscle.</text>
</comment>
<dbReference type="Ensembl" id="ENSOGAT00000024733.1">
    <property type="protein sequence ID" value="ENSOGAP00000016191.1"/>
    <property type="gene ID" value="ENSOGAG00000024605.1"/>
</dbReference>
<dbReference type="SUPFAM" id="SSF64593">
    <property type="entry name" value="Intermediate filament protein, coiled coil region"/>
    <property type="match status" value="1"/>
</dbReference>
<evidence type="ECO:0000256" key="6">
    <source>
        <dbReference type="ARBA" id="ARBA00022754"/>
    </source>
</evidence>
<accession>H0XJA1</accession>
<dbReference type="HOGENOM" id="CLU_012560_5_2_1"/>
<evidence type="ECO:0000256" key="13">
    <source>
        <dbReference type="ARBA" id="ARBA00043133"/>
    </source>
</evidence>
<reference evidence="16" key="3">
    <citation type="submission" date="2025-09" db="UniProtKB">
        <authorList>
            <consortium name="Ensembl"/>
        </authorList>
    </citation>
    <scope>IDENTIFICATION</scope>
</reference>
<feature type="region of interest" description="Disordered" evidence="14">
    <location>
        <begin position="89"/>
        <end position="116"/>
    </location>
</feature>
<dbReference type="Proteomes" id="UP000005225">
    <property type="component" value="Unassembled WGS sequence"/>
</dbReference>
<comment type="subcellular location">
    <subcellularLocation>
        <location evidence="2">Cytoplasm</location>
    </subcellularLocation>
    <subcellularLocation>
        <location evidence="1">Nucleus matrix</location>
    </subcellularLocation>
    <subcellularLocation>
        <location evidence="3">Nucleus</location>
        <location evidence="3">Nucleoplasm</location>
    </subcellularLocation>
</comment>
<dbReference type="AlphaFoldDB" id="H0XJA1"/>
<evidence type="ECO:0000256" key="2">
    <source>
        <dbReference type="ARBA" id="ARBA00004496"/>
    </source>
</evidence>
<dbReference type="GO" id="GO:0045095">
    <property type="term" value="C:keratin filament"/>
    <property type="evidence" value="ECO:0007669"/>
    <property type="project" value="InterPro"/>
</dbReference>
<keyword evidence="8" id="KW-0539">Nucleus</keyword>
<feature type="domain" description="IF rod" evidence="15">
    <location>
        <begin position="1"/>
        <end position="181"/>
    </location>
</feature>
<evidence type="ECO:0000256" key="12">
    <source>
        <dbReference type="ARBA" id="ARBA00042964"/>
    </source>
</evidence>
<dbReference type="PANTHER" id="PTHR45616:SF26">
    <property type="entry name" value="KERATIN, TYPE II CYTOSKELETAL 8"/>
    <property type="match status" value="1"/>
</dbReference>
<dbReference type="Gene3D" id="1.20.5.170">
    <property type="match status" value="1"/>
</dbReference>
<dbReference type="InterPro" id="IPR039008">
    <property type="entry name" value="IF_rod_dom"/>
</dbReference>
<keyword evidence="4" id="KW-0963">Cytoplasm</keyword>
<dbReference type="OMA" id="ITTYCKL"/>
<evidence type="ECO:0000313" key="17">
    <source>
        <dbReference type="Proteomes" id="UP000005225"/>
    </source>
</evidence>
<dbReference type="PANTHER" id="PTHR45616">
    <property type="entry name" value="GATA-TYPE DOMAIN-CONTAINING PROTEIN"/>
    <property type="match status" value="1"/>
</dbReference>
<evidence type="ECO:0000256" key="8">
    <source>
        <dbReference type="ARBA" id="ARBA00023242"/>
    </source>
</evidence>
<dbReference type="GO" id="GO:0005654">
    <property type="term" value="C:nucleoplasm"/>
    <property type="evidence" value="ECO:0007669"/>
    <property type="project" value="UniProtKB-SubCell"/>
</dbReference>
<evidence type="ECO:0000313" key="16">
    <source>
        <dbReference type="Ensembl" id="ENSOGAP00000016191.1"/>
    </source>
</evidence>
<dbReference type="InterPro" id="IPR003054">
    <property type="entry name" value="Keratin_II"/>
</dbReference>
<dbReference type="Gene3D" id="1.20.5.500">
    <property type="entry name" value="Single helix bin"/>
    <property type="match status" value="1"/>
</dbReference>
<evidence type="ECO:0000256" key="3">
    <source>
        <dbReference type="ARBA" id="ARBA00004642"/>
    </source>
</evidence>
<dbReference type="SMART" id="SM01391">
    <property type="entry name" value="Filament"/>
    <property type="match status" value="1"/>
</dbReference>